<gene>
    <name evidence="1" type="ORF">SAMN05216266_103326</name>
</gene>
<name>A0A1I0XP60_9PSEU</name>
<evidence type="ECO:0000313" key="2">
    <source>
        <dbReference type="Proteomes" id="UP000243799"/>
    </source>
</evidence>
<sequence>MTSNLYETIDVDTFLAYSDKDCYTLVRVNECNVLPDTRKTKDLLGSVELTVNGKKIIDRQYIDDILLLWIDLVNVVADLREGKNTSSYYPDQPIRYWFCRSKGGRVIVGLENGGNKFETSANVEQLIEVLRLAGIMFFQKIEQISNQFYPRQLRQLNADGY</sequence>
<dbReference type="Proteomes" id="UP000243799">
    <property type="component" value="Unassembled WGS sequence"/>
</dbReference>
<organism evidence="1 2">
    <name type="scientific">Amycolatopsis marina</name>
    <dbReference type="NCBI Taxonomy" id="490629"/>
    <lineage>
        <taxon>Bacteria</taxon>
        <taxon>Bacillati</taxon>
        <taxon>Actinomycetota</taxon>
        <taxon>Actinomycetes</taxon>
        <taxon>Pseudonocardiales</taxon>
        <taxon>Pseudonocardiaceae</taxon>
        <taxon>Amycolatopsis</taxon>
    </lineage>
</organism>
<dbReference type="AlphaFoldDB" id="A0A1I0XP60"/>
<keyword evidence="2" id="KW-1185">Reference proteome</keyword>
<evidence type="ECO:0000313" key="1">
    <source>
        <dbReference type="EMBL" id="SFB02070.1"/>
    </source>
</evidence>
<protein>
    <submittedName>
        <fullName evidence="1">Uncharacterized protein</fullName>
    </submittedName>
</protein>
<reference evidence="2" key="1">
    <citation type="submission" date="2016-10" db="EMBL/GenBank/DDBJ databases">
        <authorList>
            <person name="Varghese N."/>
            <person name="Submissions S."/>
        </authorList>
    </citation>
    <scope>NUCLEOTIDE SEQUENCE [LARGE SCALE GENOMIC DNA]</scope>
    <source>
        <strain evidence="2">CGMCC 4.3568</strain>
    </source>
</reference>
<dbReference type="EMBL" id="FOKG01000003">
    <property type="protein sequence ID" value="SFB02070.1"/>
    <property type="molecule type" value="Genomic_DNA"/>
</dbReference>
<proteinExistence type="predicted"/>
<accession>A0A1I0XP60</accession>